<name>A0A2I2G723_9EURO</name>
<dbReference type="VEuPathDB" id="FungiDB:P170DRAFT_475024"/>
<gene>
    <name evidence="2" type="ORF">P170DRAFT_475024</name>
</gene>
<keyword evidence="3" id="KW-1185">Reference proteome</keyword>
<accession>A0A2I2G723</accession>
<dbReference type="Pfam" id="PF10295">
    <property type="entry name" value="DUF2406"/>
    <property type="match status" value="1"/>
</dbReference>
<evidence type="ECO:0000313" key="3">
    <source>
        <dbReference type="Proteomes" id="UP000234275"/>
    </source>
</evidence>
<dbReference type="OrthoDB" id="5330253at2759"/>
<dbReference type="RefSeq" id="XP_024703973.1">
    <property type="nucleotide sequence ID" value="XM_024853211.1"/>
</dbReference>
<sequence>MPSSRASSDRTGSIGSHEAYKKSSLSSKADPNQALTEAQPMANVGTSDMFSLRSMQHRDAEGKIITEPDLTNPTRPRFERPLDTIKNFEAAIERRRKEHAMA</sequence>
<dbReference type="AlphaFoldDB" id="A0A2I2G723"/>
<dbReference type="Proteomes" id="UP000234275">
    <property type="component" value="Unassembled WGS sequence"/>
</dbReference>
<evidence type="ECO:0000256" key="1">
    <source>
        <dbReference type="SAM" id="MobiDB-lite"/>
    </source>
</evidence>
<dbReference type="InterPro" id="IPR018809">
    <property type="entry name" value="DUF2406"/>
</dbReference>
<dbReference type="PANTHER" id="PTHR28186">
    <property type="entry name" value="MEIOTICALLY UP-REGULATED GENE 9 PROTEIN"/>
    <property type="match status" value="1"/>
</dbReference>
<dbReference type="GeneID" id="36560909"/>
<feature type="region of interest" description="Disordered" evidence="1">
    <location>
        <begin position="1"/>
        <end position="81"/>
    </location>
</feature>
<dbReference type="EMBL" id="MSFO01000004">
    <property type="protein sequence ID" value="PLB48671.1"/>
    <property type="molecule type" value="Genomic_DNA"/>
</dbReference>
<feature type="compositionally biased region" description="Polar residues" evidence="1">
    <location>
        <begin position="1"/>
        <end position="14"/>
    </location>
</feature>
<feature type="compositionally biased region" description="Polar residues" evidence="1">
    <location>
        <begin position="23"/>
        <end position="36"/>
    </location>
</feature>
<evidence type="ECO:0000313" key="2">
    <source>
        <dbReference type="EMBL" id="PLB48671.1"/>
    </source>
</evidence>
<organism evidence="2 3">
    <name type="scientific">Aspergillus steynii IBT 23096</name>
    <dbReference type="NCBI Taxonomy" id="1392250"/>
    <lineage>
        <taxon>Eukaryota</taxon>
        <taxon>Fungi</taxon>
        <taxon>Dikarya</taxon>
        <taxon>Ascomycota</taxon>
        <taxon>Pezizomycotina</taxon>
        <taxon>Eurotiomycetes</taxon>
        <taxon>Eurotiomycetidae</taxon>
        <taxon>Eurotiales</taxon>
        <taxon>Aspergillaceae</taxon>
        <taxon>Aspergillus</taxon>
        <taxon>Aspergillus subgen. Circumdati</taxon>
    </lineage>
</organism>
<reference evidence="2 3" key="1">
    <citation type="submission" date="2016-12" db="EMBL/GenBank/DDBJ databases">
        <title>The genomes of Aspergillus section Nigri reveals drivers in fungal speciation.</title>
        <authorList>
            <consortium name="DOE Joint Genome Institute"/>
            <person name="Vesth T.C."/>
            <person name="Nybo J."/>
            <person name="Theobald S."/>
            <person name="Brandl J."/>
            <person name="Frisvad J.C."/>
            <person name="Nielsen K.F."/>
            <person name="Lyhne E.K."/>
            <person name="Kogle M.E."/>
            <person name="Kuo A."/>
            <person name="Riley R."/>
            <person name="Clum A."/>
            <person name="Nolan M."/>
            <person name="Lipzen A."/>
            <person name="Salamov A."/>
            <person name="Henrissat B."/>
            <person name="Wiebenga A."/>
            <person name="De Vries R.P."/>
            <person name="Grigoriev I.V."/>
            <person name="Mortensen U.H."/>
            <person name="Andersen M.R."/>
            <person name="Baker S.E."/>
        </authorList>
    </citation>
    <scope>NUCLEOTIDE SEQUENCE [LARGE SCALE GENOMIC DNA]</scope>
    <source>
        <strain evidence="2 3">IBT 23096</strain>
    </source>
</reference>
<proteinExistence type="predicted"/>
<dbReference type="PANTHER" id="PTHR28186:SF1">
    <property type="entry name" value="MEIOTICALLY UP-REGULATED GENE 9 PROTEIN"/>
    <property type="match status" value="1"/>
</dbReference>
<protein>
    <submittedName>
        <fullName evidence="2">Uncharacterized protein</fullName>
    </submittedName>
</protein>
<comment type="caution">
    <text evidence="2">The sequence shown here is derived from an EMBL/GenBank/DDBJ whole genome shotgun (WGS) entry which is preliminary data.</text>
</comment>
<feature type="compositionally biased region" description="Basic and acidic residues" evidence="1">
    <location>
        <begin position="56"/>
        <end position="66"/>
    </location>
</feature>